<evidence type="ECO:0000313" key="2">
    <source>
        <dbReference type="Proteomes" id="UP000326202"/>
    </source>
</evidence>
<name>A0A5J6MRK4_9PROT</name>
<dbReference type="NCBIfam" id="TIGR01409">
    <property type="entry name" value="TAT_signal_seq"/>
    <property type="match status" value="1"/>
</dbReference>
<dbReference type="PROSITE" id="PS51318">
    <property type="entry name" value="TAT"/>
    <property type="match status" value="1"/>
</dbReference>
<reference evidence="1 2" key="1">
    <citation type="submission" date="2019-08" db="EMBL/GenBank/DDBJ databases">
        <title>Hyperibacter terrae gen. nov., sp. nov. and Hyperibacter viscosus sp. nov., two new members in the family Rhodospirillaceae isolated from the rhizosphere of Hypericum perforatum.</title>
        <authorList>
            <person name="Noviana Z."/>
        </authorList>
    </citation>
    <scope>NUCLEOTIDE SEQUENCE [LARGE SCALE GENOMIC DNA]</scope>
    <source>
        <strain evidence="1 2">R5913</strain>
    </source>
</reference>
<protein>
    <submittedName>
        <fullName evidence="1">Uncharacterized protein</fullName>
    </submittedName>
</protein>
<evidence type="ECO:0000313" key="1">
    <source>
        <dbReference type="EMBL" id="QEX19295.1"/>
    </source>
</evidence>
<keyword evidence="2" id="KW-1185">Reference proteome</keyword>
<proteinExistence type="predicted"/>
<dbReference type="AlphaFoldDB" id="A0A5J6MRK4"/>
<dbReference type="InterPro" id="IPR006311">
    <property type="entry name" value="TAT_signal"/>
</dbReference>
<dbReference type="OrthoDB" id="9855390at2"/>
<dbReference type="RefSeq" id="WP_151179375.1">
    <property type="nucleotide sequence ID" value="NZ_CP042906.1"/>
</dbReference>
<dbReference type="InterPro" id="IPR019546">
    <property type="entry name" value="TAT_signal_bac_arc"/>
</dbReference>
<accession>A0A5J6MRK4</accession>
<gene>
    <name evidence="1" type="ORF">FRZ44_46080</name>
</gene>
<dbReference type="EMBL" id="CP042906">
    <property type="protein sequence ID" value="QEX19295.1"/>
    <property type="molecule type" value="Genomic_DNA"/>
</dbReference>
<dbReference type="Proteomes" id="UP000326202">
    <property type="component" value="Chromosome"/>
</dbReference>
<dbReference type="KEGG" id="htq:FRZ44_46080"/>
<sequence>MKTTLTRRQLLTGVALGSVALGLGGRAARAFTIEPMTAPVSKAYGLACQPTAAPGIDHLQLIADTRALLKSEIAGGLKPTDAQQVVVCPLCGCSITVTADA</sequence>
<organism evidence="1 2">
    <name type="scientific">Hypericibacter terrae</name>
    <dbReference type="NCBI Taxonomy" id="2602015"/>
    <lineage>
        <taxon>Bacteria</taxon>
        <taxon>Pseudomonadati</taxon>
        <taxon>Pseudomonadota</taxon>
        <taxon>Alphaproteobacteria</taxon>
        <taxon>Rhodospirillales</taxon>
        <taxon>Dongiaceae</taxon>
        <taxon>Hypericibacter</taxon>
    </lineage>
</organism>